<evidence type="ECO:0000256" key="3">
    <source>
        <dbReference type="ARBA" id="ARBA00022558"/>
    </source>
</evidence>
<comment type="similarity">
    <text evidence="2 8">Belongs to the periplasmic pilus chaperone family.</text>
</comment>
<evidence type="ECO:0000256" key="2">
    <source>
        <dbReference type="ARBA" id="ARBA00007399"/>
    </source>
</evidence>
<dbReference type="Gene3D" id="2.60.40.10">
    <property type="entry name" value="Immunoglobulins"/>
    <property type="match status" value="2"/>
</dbReference>
<proteinExistence type="inferred from homology"/>
<evidence type="ECO:0000259" key="9">
    <source>
        <dbReference type="Pfam" id="PF00345"/>
    </source>
</evidence>
<dbReference type="GO" id="GO:0030288">
    <property type="term" value="C:outer membrane-bounded periplasmic space"/>
    <property type="evidence" value="ECO:0007669"/>
    <property type="project" value="InterPro"/>
</dbReference>
<keyword evidence="7" id="KW-0393">Immunoglobulin domain</keyword>
<dbReference type="InterPro" id="IPR016147">
    <property type="entry name" value="Pili_assmbl_chaperone_N"/>
</dbReference>
<dbReference type="RefSeq" id="WP_165794966.1">
    <property type="nucleotide sequence ID" value="NZ_PUGF01000008.1"/>
</dbReference>
<dbReference type="InterPro" id="IPR036316">
    <property type="entry name" value="Pili_assmbl_chap_C_dom_sf"/>
</dbReference>
<dbReference type="PROSITE" id="PS00635">
    <property type="entry name" value="PILI_CHAPERONE"/>
    <property type="match status" value="1"/>
</dbReference>
<reference evidence="11 12" key="1">
    <citation type="submission" date="2018-02" db="EMBL/GenBank/DDBJ databases">
        <title>Solimicrobium silvestre gen. nov., sp. nov., isolated from alpine forest soil.</title>
        <authorList>
            <person name="Margesin R."/>
            <person name="Albuquerque L."/>
            <person name="Zhang D.-C."/>
            <person name="Froufe H.J.C."/>
            <person name="Severino R."/>
            <person name="Roxo I."/>
            <person name="Egas C."/>
            <person name="Da Costa M.S."/>
        </authorList>
    </citation>
    <scope>NUCLEOTIDE SEQUENCE [LARGE SCALE GENOMIC DNA]</scope>
    <source>
        <strain evidence="11 12">S20-91</strain>
    </source>
</reference>
<keyword evidence="6 8" id="KW-0143">Chaperone</keyword>
<dbReference type="EMBL" id="PUGF01000008">
    <property type="protein sequence ID" value="PRC93351.1"/>
    <property type="molecule type" value="Genomic_DNA"/>
</dbReference>
<evidence type="ECO:0000256" key="1">
    <source>
        <dbReference type="ARBA" id="ARBA00004418"/>
    </source>
</evidence>
<feature type="domain" description="Pili assembly chaperone C-terminal" evidence="10">
    <location>
        <begin position="161"/>
        <end position="224"/>
    </location>
</feature>
<comment type="subcellular location">
    <subcellularLocation>
        <location evidence="1 8">Periplasm</location>
    </subcellularLocation>
</comment>
<dbReference type="InterPro" id="IPR013783">
    <property type="entry name" value="Ig-like_fold"/>
</dbReference>
<dbReference type="Pfam" id="PF02753">
    <property type="entry name" value="PapD_C"/>
    <property type="match status" value="1"/>
</dbReference>
<evidence type="ECO:0000256" key="7">
    <source>
        <dbReference type="ARBA" id="ARBA00023319"/>
    </source>
</evidence>
<protein>
    <submittedName>
        <fullName evidence="11">P pilus assembly protein chaperone PapD</fullName>
    </submittedName>
</protein>
<dbReference type="PANTHER" id="PTHR30251:SF2">
    <property type="entry name" value="FIMBRIAL CHAPERONE YADV-RELATED"/>
    <property type="match status" value="1"/>
</dbReference>
<gene>
    <name evidence="11" type="ORF">S2091_2089</name>
</gene>
<dbReference type="InterPro" id="IPR001829">
    <property type="entry name" value="Pili_assmbl_chaperone_bac"/>
</dbReference>
<feature type="domain" description="Pili assembly chaperone N-terminal" evidence="9">
    <location>
        <begin position="11"/>
        <end position="134"/>
    </location>
</feature>
<dbReference type="AlphaFoldDB" id="A0A2S9H048"/>
<evidence type="ECO:0000256" key="5">
    <source>
        <dbReference type="ARBA" id="ARBA00022764"/>
    </source>
</evidence>
<keyword evidence="5" id="KW-0574">Periplasm</keyword>
<organism evidence="11 12">
    <name type="scientific">Solimicrobium silvestre</name>
    <dbReference type="NCBI Taxonomy" id="2099400"/>
    <lineage>
        <taxon>Bacteria</taxon>
        <taxon>Pseudomonadati</taxon>
        <taxon>Pseudomonadota</taxon>
        <taxon>Betaproteobacteria</taxon>
        <taxon>Burkholderiales</taxon>
        <taxon>Oxalobacteraceae</taxon>
        <taxon>Solimicrobium</taxon>
    </lineage>
</organism>
<evidence type="ECO:0000313" key="11">
    <source>
        <dbReference type="EMBL" id="PRC93351.1"/>
    </source>
</evidence>
<evidence type="ECO:0000256" key="6">
    <source>
        <dbReference type="ARBA" id="ARBA00023186"/>
    </source>
</evidence>
<keyword evidence="4" id="KW-0732">Signal</keyword>
<dbReference type="FunFam" id="2.60.40.10:FF:000458">
    <property type="entry name" value="Molecular chaperone FimC"/>
    <property type="match status" value="1"/>
</dbReference>
<dbReference type="SUPFAM" id="SSF49354">
    <property type="entry name" value="PapD-like"/>
    <property type="match status" value="1"/>
</dbReference>
<accession>A0A2S9H048</accession>
<name>A0A2S9H048_9BURK</name>
<dbReference type="GO" id="GO:0071555">
    <property type="term" value="P:cell wall organization"/>
    <property type="evidence" value="ECO:0007669"/>
    <property type="project" value="InterPro"/>
</dbReference>
<dbReference type="SUPFAM" id="SSF49584">
    <property type="entry name" value="Periplasmic chaperone C-domain"/>
    <property type="match status" value="1"/>
</dbReference>
<dbReference type="Pfam" id="PF00345">
    <property type="entry name" value="PapD_N"/>
    <property type="match status" value="1"/>
</dbReference>
<sequence length="232" mass="25663">MLFTAQTHANIVINGTRVIYDASDKEVTLRLNNATAQPSLVQVWLDSGDARSTPDNGKSPFIATPPIFRVDSNKGQTVRIVYTHEPLPQDKESVFWVNVLDVPPMPIAKKDDDANYMQLAIRSRIKLFFRPKNLPGTPVEAAAQIHWELVQKPDGLVLHATNDSAFHVSLGSTTLIFGDKSYEASTEMLAPGTSLDFPIKELKKIPTEPVKLNYLTVNDFGGIVEHSVSLLQ</sequence>
<dbReference type="Proteomes" id="UP000237839">
    <property type="component" value="Unassembled WGS sequence"/>
</dbReference>
<dbReference type="InterPro" id="IPR016148">
    <property type="entry name" value="Pili_assmbl_chaperone_C"/>
</dbReference>
<keyword evidence="3" id="KW-1029">Fimbrium biogenesis</keyword>
<dbReference type="InterPro" id="IPR050643">
    <property type="entry name" value="Periplasmic_pilus_chap"/>
</dbReference>
<evidence type="ECO:0000256" key="8">
    <source>
        <dbReference type="RuleBase" id="RU003918"/>
    </source>
</evidence>
<evidence type="ECO:0000313" key="12">
    <source>
        <dbReference type="Proteomes" id="UP000237839"/>
    </source>
</evidence>
<dbReference type="PANTHER" id="PTHR30251">
    <property type="entry name" value="PILUS ASSEMBLY CHAPERONE"/>
    <property type="match status" value="1"/>
</dbReference>
<comment type="caution">
    <text evidence="11">The sequence shown here is derived from an EMBL/GenBank/DDBJ whole genome shotgun (WGS) entry which is preliminary data.</text>
</comment>
<keyword evidence="12" id="KW-1185">Reference proteome</keyword>
<dbReference type="InterPro" id="IPR018046">
    <property type="entry name" value="Pili_assmbl_chaperone_CS"/>
</dbReference>
<evidence type="ECO:0000259" key="10">
    <source>
        <dbReference type="Pfam" id="PF02753"/>
    </source>
</evidence>
<evidence type="ECO:0000256" key="4">
    <source>
        <dbReference type="ARBA" id="ARBA00022729"/>
    </source>
</evidence>
<dbReference type="InterPro" id="IPR008962">
    <property type="entry name" value="PapD-like_sf"/>
</dbReference>
<dbReference type="PRINTS" id="PR00969">
    <property type="entry name" value="CHAPERONPILI"/>
</dbReference>